<dbReference type="Proteomes" id="UP001342826">
    <property type="component" value="Unassembled WGS sequence"/>
</dbReference>
<accession>A0ABU6NU59</accession>
<dbReference type="Gene3D" id="3.30.470.20">
    <property type="entry name" value="ATP-grasp fold, B domain"/>
    <property type="match status" value="1"/>
</dbReference>
<dbReference type="GeneID" id="301142371"/>
<proteinExistence type="predicted"/>
<evidence type="ECO:0000313" key="1">
    <source>
        <dbReference type="EMBL" id="MED4400435.1"/>
    </source>
</evidence>
<organism evidence="1 2">
    <name type="scientific">Metabacillus fastidiosus</name>
    <dbReference type="NCBI Taxonomy" id="1458"/>
    <lineage>
        <taxon>Bacteria</taxon>
        <taxon>Bacillati</taxon>
        <taxon>Bacillota</taxon>
        <taxon>Bacilli</taxon>
        <taxon>Bacillales</taxon>
        <taxon>Bacillaceae</taxon>
        <taxon>Metabacillus</taxon>
    </lineage>
</organism>
<name>A0ABU6NU59_9BACI</name>
<protein>
    <submittedName>
        <fullName evidence="1">YheC/YheD family protein</fullName>
    </submittedName>
</protein>
<dbReference type="SUPFAM" id="SSF56059">
    <property type="entry name" value="Glutathione synthetase ATP-binding domain-like"/>
    <property type="match status" value="1"/>
</dbReference>
<keyword evidence="2" id="KW-1185">Reference proteome</keyword>
<dbReference type="PANTHER" id="PTHR21621">
    <property type="entry name" value="RIBOSOMAL PROTEIN S6 MODIFICATION PROTEIN"/>
    <property type="match status" value="1"/>
</dbReference>
<dbReference type="InterPro" id="IPR026838">
    <property type="entry name" value="YheC/D"/>
</dbReference>
<dbReference type="RefSeq" id="WP_066233133.1">
    <property type="nucleotide sequence ID" value="NZ_JARTFQ010000008.1"/>
</dbReference>
<dbReference type="PANTHER" id="PTHR21621:SF2">
    <property type="entry name" value="COENZYME GAMMA-F420-2:ALPHA-L-GLUTAMATE LIGASE"/>
    <property type="match status" value="1"/>
</dbReference>
<dbReference type="Pfam" id="PF14398">
    <property type="entry name" value="ATPgrasp_YheCD"/>
    <property type="match status" value="1"/>
</dbReference>
<dbReference type="EMBL" id="JARTFS010000003">
    <property type="protein sequence ID" value="MED4400435.1"/>
    <property type="molecule type" value="Genomic_DNA"/>
</dbReference>
<comment type="caution">
    <text evidence="1">The sequence shown here is derived from an EMBL/GenBank/DDBJ whole genome shotgun (WGS) entry which is preliminary data.</text>
</comment>
<reference evidence="1 2" key="1">
    <citation type="submission" date="2023-03" db="EMBL/GenBank/DDBJ databases">
        <title>Bacillus Genome Sequencing.</title>
        <authorList>
            <person name="Dunlap C."/>
        </authorList>
    </citation>
    <scope>NUCLEOTIDE SEQUENCE [LARGE SCALE GENOMIC DNA]</scope>
    <source>
        <strain evidence="1 2">NRS-1717</strain>
    </source>
</reference>
<gene>
    <name evidence="1" type="ORF">P9271_03635</name>
</gene>
<sequence length="450" mass="52434">MTKKIEISSYSSSTQHAECRISKKLRKELQLPNDLKQLKIRCSMHSVTCNVVFINEDRLALSVTDEALQLLRLPIPITLQGKINKKNELILGPVIAVLTEEKTKQDHLFGPTDQFYKELAQYCAQNGFLFYVFSIPLYDDKEMHGYVLKQNNWEKYTVPYPQVVHNRLHSRSKERSDDFSKVAADLTKKKVPYFNDRFLNKWEVHRILSANEHLIPYLPYTELLTSKMQFERMVLATDDLFIKPINGSQGRRIFRVTHNHGKFFLDYTTFSGKLETEFLSLQKLYKALYPRLKREKFLLQETIQLQTYNNRPLDFRFLCHKKRFHKWKVTSAVARVSARNEFVANLARGGELLGIKQVLQQLYGEKKSQHIRKLLGELSIEIANAICLHVDGEFGEFGIDLALDSKGHPWIIEVNTKPSKKTGDTEWKVRPSAKAIINYCLSLYEMNKKQ</sequence>
<evidence type="ECO:0000313" key="2">
    <source>
        <dbReference type="Proteomes" id="UP001342826"/>
    </source>
</evidence>